<dbReference type="EMBL" id="HBGD01007285">
    <property type="protein sequence ID" value="CAD9082839.1"/>
    <property type="molecule type" value="Transcribed_RNA"/>
</dbReference>
<gene>
    <name evidence="2" type="ORF">PCOS0759_LOCUS6079</name>
</gene>
<evidence type="ECO:0000256" key="1">
    <source>
        <dbReference type="SAM" id="MobiDB-lite"/>
    </source>
</evidence>
<organism evidence="2">
    <name type="scientific">Percolomonas cosmopolitus</name>
    <dbReference type="NCBI Taxonomy" id="63605"/>
    <lineage>
        <taxon>Eukaryota</taxon>
        <taxon>Discoba</taxon>
        <taxon>Heterolobosea</taxon>
        <taxon>Tetramitia</taxon>
        <taxon>Eutetramitia</taxon>
        <taxon>Percolomonadidae</taxon>
        <taxon>Percolomonas</taxon>
    </lineage>
</organism>
<feature type="compositionally biased region" description="Basic residues" evidence="1">
    <location>
        <begin position="78"/>
        <end position="91"/>
    </location>
</feature>
<evidence type="ECO:0000313" key="2">
    <source>
        <dbReference type="EMBL" id="CAD9082839.1"/>
    </source>
</evidence>
<sequence length="179" mass="19613">MEDAGVLENNHLIYRLTLRRWSNKGHVDTLATPGGIRLYNIKSAKRALGIQQTRDSQEEKGSKKKSATLASVASTKRATSRGKSKTSKRNAHSTGSSKTLDLDSIGNEEGSSKFWTPFSREVSQNLSSATAIDCVDLDSTSWNTSAKSLAQNSWFSVRVQETHNTKNPNKNSDDLLAVV</sequence>
<proteinExistence type="predicted"/>
<protein>
    <submittedName>
        <fullName evidence="2">Uncharacterized protein</fullName>
    </submittedName>
</protein>
<dbReference type="AlphaFoldDB" id="A0A7S1KR52"/>
<accession>A0A7S1KR52</accession>
<feature type="compositionally biased region" description="Polar residues" evidence="1">
    <location>
        <begin position="68"/>
        <end position="77"/>
    </location>
</feature>
<feature type="region of interest" description="Disordered" evidence="1">
    <location>
        <begin position="50"/>
        <end position="104"/>
    </location>
</feature>
<reference evidence="2" key="1">
    <citation type="submission" date="2021-01" db="EMBL/GenBank/DDBJ databases">
        <authorList>
            <person name="Corre E."/>
            <person name="Pelletier E."/>
            <person name="Niang G."/>
            <person name="Scheremetjew M."/>
            <person name="Finn R."/>
            <person name="Kale V."/>
            <person name="Holt S."/>
            <person name="Cochrane G."/>
            <person name="Meng A."/>
            <person name="Brown T."/>
            <person name="Cohen L."/>
        </authorList>
    </citation>
    <scope>NUCLEOTIDE SEQUENCE</scope>
    <source>
        <strain evidence="2">WS</strain>
    </source>
</reference>
<name>A0A7S1KR52_9EUKA</name>